<proteinExistence type="predicted"/>
<organism evidence="2 3">
    <name type="scientific">Streptomyces odorifer</name>
    <dbReference type="NCBI Taxonomy" id="53450"/>
    <lineage>
        <taxon>Bacteria</taxon>
        <taxon>Bacillati</taxon>
        <taxon>Actinomycetota</taxon>
        <taxon>Actinomycetes</taxon>
        <taxon>Kitasatosporales</taxon>
        <taxon>Streptomycetaceae</taxon>
        <taxon>Streptomyces</taxon>
        <taxon>Streptomyces albidoflavus group</taxon>
    </lineage>
</organism>
<dbReference type="InterPro" id="IPR027417">
    <property type="entry name" value="P-loop_NTPase"/>
</dbReference>
<accession>A0A7Y6CC31</accession>
<feature type="region of interest" description="Disordered" evidence="1">
    <location>
        <begin position="246"/>
        <end position="265"/>
    </location>
</feature>
<gene>
    <name evidence="2" type="ORF">G6W59_21610</name>
</gene>
<evidence type="ECO:0000313" key="3">
    <source>
        <dbReference type="Proteomes" id="UP000540128"/>
    </source>
</evidence>
<sequence>MRVPFRHVAGHLVWAASGTVWAVWRLDPSAGEGRAQGAYVPAEVRQELLGQVTALIRSLPGEPRVFGVCAQVDPAEVAWKMMDGVDEDDPRSLPWLDHVEAAVDLLDGQEMHQRVLWLAVPLDQPGRHSWHGVLDSVWADVAAPLGLRARPVSEEQLGFYREKAEQVEAQMGGALGLRPARPAEIVWLVKHALHRGLEEPLLARAEESGLYGSEVGAGGALRSPSYMELGQVRLAEGGVAAVPAEDEQEAARSKRGAGGTPGWLRRGEGSPVARRWLEVEVEAGTGYQAQLVLSQMPRQVAADSADIFTQLEELPFPVDYTIDTKVVTSEKARRQVERKRNDLVDQSTQYTRRPTGAPPTILSAAKDLGEVDARLGAGSEVEVQSVVVLTVWGPTPEICEARARALGASFAGADYRLVRPVGLQEELFRVGLPGTVSSWRTVEFRQHHLSEDWAMLGAFGRTEVGDPTGMLLGLDLDCGTSRPVLVNLSDAPKADASASLGVVGDLGSGKSVMQKLLTASVVDRGERAIVIDRTPMREWAVFGRAVAPGRCQVIDAAEARLSIDPLRIFGRSTAARYATSYLTLQLGVGPMSPTGSAVNRAVKAVAGGPDPSMSKVLGELKRVEASAESPARRNAAAEAADLLGIVSEHPLAAMVFDPTLPALSLRGDMDADLMVITTAGLTLPPKSAYGNADALAQQPLEALIGRALLYVIAALARETAFSDTTRFCSIVADEVYWLTSSAEGLALVHEVLHDGRKHLAGLIAGAHDAEELGPDRGLMAYRVLTRTTDGERARRGLEFLGLEPTKERVRLVTTDLAPVGRKDRAGEVLLCAPRQNVGRVKILPPAIERVRERLFTTPGARPKGGSSNRLVKTVLEGARS</sequence>
<evidence type="ECO:0000313" key="2">
    <source>
        <dbReference type="EMBL" id="NUV30872.1"/>
    </source>
</evidence>
<dbReference type="SUPFAM" id="SSF52540">
    <property type="entry name" value="P-loop containing nucleoside triphosphate hydrolases"/>
    <property type="match status" value="1"/>
</dbReference>
<evidence type="ECO:0000256" key="1">
    <source>
        <dbReference type="SAM" id="MobiDB-lite"/>
    </source>
</evidence>
<dbReference type="Gene3D" id="3.40.50.300">
    <property type="entry name" value="P-loop containing nucleotide triphosphate hydrolases"/>
    <property type="match status" value="1"/>
</dbReference>
<dbReference type="AlphaFoldDB" id="A0A7Y6CC31"/>
<dbReference type="Proteomes" id="UP000540128">
    <property type="component" value="Unassembled WGS sequence"/>
</dbReference>
<name>A0A7Y6CC31_9ACTN</name>
<comment type="caution">
    <text evidence="2">The sequence shown here is derived from an EMBL/GenBank/DDBJ whole genome shotgun (WGS) entry which is preliminary data.</text>
</comment>
<reference evidence="2 3" key="1">
    <citation type="submission" date="2020-03" db="EMBL/GenBank/DDBJ databases">
        <title>Complete genome sequence of sixteen Streptomyces strains facilitates identification of candidate genes involved in plant growth-promotion in grain legumes and cereals.</title>
        <authorList>
            <person name="Gopalakrishnan S."/>
            <person name="Thakur V."/>
            <person name="Saxena R."/>
            <person name="Vadlamudi S."/>
            <person name="Purohit S."/>
            <person name="Kumar V."/>
            <person name="Rathore A."/>
            <person name="Chitikineni A."/>
            <person name="Varshney R.K."/>
        </authorList>
    </citation>
    <scope>NUCLEOTIDE SEQUENCE [LARGE SCALE GENOMIC DNA]</scope>
    <source>
        <strain evidence="2 3">KAI-180</strain>
    </source>
</reference>
<keyword evidence="3" id="KW-1185">Reference proteome</keyword>
<protein>
    <submittedName>
        <fullName evidence="2">ATP/GTP-binding protein</fullName>
    </submittedName>
</protein>
<dbReference type="PIRSF" id="PIRSF015040">
    <property type="entry name" value="ATPase_SAG2001_prd"/>
    <property type="match status" value="1"/>
</dbReference>
<dbReference type="InterPro" id="IPR016628">
    <property type="entry name" value="ATPase_SAG2001_prd"/>
</dbReference>
<dbReference type="Pfam" id="PF12846">
    <property type="entry name" value="AAA_10"/>
    <property type="match status" value="1"/>
</dbReference>
<dbReference type="EMBL" id="JAANNT010000020">
    <property type="protein sequence ID" value="NUV30872.1"/>
    <property type="molecule type" value="Genomic_DNA"/>
</dbReference>